<feature type="domain" description="Replication protein A 70 kDa DNA-binding subunit B/D first OB fold" evidence="2">
    <location>
        <begin position="4"/>
        <end position="83"/>
    </location>
</feature>
<evidence type="ECO:0000313" key="3">
    <source>
        <dbReference type="EMBL" id="KAL0006404.1"/>
    </source>
</evidence>
<gene>
    <name evidence="3" type="ORF">SO802_013965</name>
</gene>
<dbReference type="AlphaFoldDB" id="A0AAW2D7Z1"/>
<accession>A0AAW2D7Z1</accession>
<evidence type="ECO:0000259" key="2">
    <source>
        <dbReference type="Pfam" id="PF02721"/>
    </source>
</evidence>
<evidence type="ECO:0000313" key="4">
    <source>
        <dbReference type="Proteomes" id="UP001459277"/>
    </source>
</evidence>
<organism evidence="3 4">
    <name type="scientific">Lithocarpus litseifolius</name>
    <dbReference type="NCBI Taxonomy" id="425828"/>
    <lineage>
        <taxon>Eukaryota</taxon>
        <taxon>Viridiplantae</taxon>
        <taxon>Streptophyta</taxon>
        <taxon>Embryophyta</taxon>
        <taxon>Tracheophyta</taxon>
        <taxon>Spermatophyta</taxon>
        <taxon>Magnoliopsida</taxon>
        <taxon>eudicotyledons</taxon>
        <taxon>Gunneridae</taxon>
        <taxon>Pentapetalae</taxon>
        <taxon>rosids</taxon>
        <taxon>fabids</taxon>
        <taxon>Fagales</taxon>
        <taxon>Fagaceae</taxon>
        <taxon>Lithocarpus</taxon>
    </lineage>
</organism>
<reference evidence="3 4" key="1">
    <citation type="submission" date="2024-01" db="EMBL/GenBank/DDBJ databases">
        <title>A telomere-to-telomere, gap-free genome of sweet tea (Lithocarpus litseifolius).</title>
        <authorList>
            <person name="Zhou J."/>
        </authorList>
    </citation>
    <scope>NUCLEOTIDE SEQUENCE [LARGE SCALE GENOMIC DNA]</scope>
    <source>
        <strain evidence="3">Zhou-2022a</strain>
        <tissue evidence="3">Leaf</tissue>
    </source>
</reference>
<sequence>MWEAVNRKNLELISLDMVLIDEQDDTIHATIQKNNVKKFQAQLREGQLYSLSNFQVDTYKEKDSYRPISKDKKINFLRTTVIEELKEAEVTISQHKFEFVDYRTIVDRVDNNKQLTDIIGKIVGVGAQENVHVQGSTVPMRNIDIMNLEDIKIRITLWGPTSNEIEDNFYTNNPGPFVIIVTSTIVKTFRGEHYLSSTSATKVYINLEIPETATLIDRNVEKTEIEGIPLQFKQEISVAKRITQNRRTIKQITSLEWTSDDQENVFTCLAKIEILKKTLDGTISDVQSATKKYRIQLNVDDGTEHAVFILFDKEAEKLLHTTARELSNKYATMNANSTLPNEIEKLIGKTFVFQLKLNDYNWKEGWELYTIEKVFDNISNDETAMKLDHITTEPLQNDEIKETPDQTSDKNTFEVFDTKPSTGAKNDPVEPPKKKTKW</sequence>
<dbReference type="InterPro" id="IPR012340">
    <property type="entry name" value="NA-bd_OB-fold"/>
</dbReference>
<dbReference type="Proteomes" id="UP001459277">
    <property type="component" value="Unassembled WGS sequence"/>
</dbReference>
<dbReference type="InterPro" id="IPR003871">
    <property type="entry name" value="RFA1B/D_OB_1st"/>
</dbReference>
<dbReference type="Pfam" id="PF02721">
    <property type="entry name" value="DUF223"/>
    <property type="match status" value="1"/>
</dbReference>
<feature type="compositionally biased region" description="Basic and acidic residues" evidence="1">
    <location>
        <begin position="398"/>
        <end position="412"/>
    </location>
</feature>
<dbReference type="CDD" id="cd04480">
    <property type="entry name" value="RPA1_DBD_A_like"/>
    <property type="match status" value="1"/>
</dbReference>
<dbReference type="Gene3D" id="2.40.50.140">
    <property type="entry name" value="Nucleic acid-binding proteins"/>
    <property type="match status" value="3"/>
</dbReference>
<dbReference type="PANTHER" id="PTHR47165:SF4">
    <property type="entry name" value="OS03G0429900 PROTEIN"/>
    <property type="match status" value="1"/>
</dbReference>
<comment type="caution">
    <text evidence="3">The sequence shown here is derived from an EMBL/GenBank/DDBJ whole genome shotgun (WGS) entry which is preliminary data.</text>
</comment>
<feature type="region of interest" description="Disordered" evidence="1">
    <location>
        <begin position="397"/>
        <end position="438"/>
    </location>
</feature>
<proteinExistence type="predicted"/>
<dbReference type="PANTHER" id="PTHR47165">
    <property type="entry name" value="OS03G0429900 PROTEIN"/>
    <property type="match status" value="1"/>
</dbReference>
<feature type="compositionally biased region" description="Basic and acidic residues" evidence="1">
    <location>
        <begin position="427"/>
        <end position="438"/>
    </location>
</feature>
<dbReference type="SUPFAM" id="SSF50249">
    <property type="entry name" value="Nucleic acid-binding proteins"/>
    <property type="match status" value="3"/>
</dbReference>
<dbReference type="CDD" id="cd04481">
    <property type="entry name" value="RPA1_DBD_B_like"/>
    <property type="match status" value="1"/>
</dbReference>
<dbReference type="EMBL" id="JAZDWU010000004">
    <property type="protein sequence ID" value="KAL0006404.1"/>
    <property type="molecule type" value="Genomic_DNA"/>
</dbReference>
<evidence type="ECO:0000256" key="1">
    <source>
        <dbReference type="SAM" id="MobiDB-lite"/>
    </source>
</evidence>
<keyword evidence="4" id="KW-1185">Reference proteome</keyword>
<protein>
    <recommendedName>
        <fullName evidence="2">Replication protein A 70 kDa DNA-binding subunit B/D first OB fold domain-containing protein</fullName>
    </recommendedName>
</protein>
<name>A0AAW2D7Z1_9ROSI</name>